<name>A0A7W4YYU9_9HYPH</name>
<dbReference type="Gene3D" id="1.10.260.40">
    <property type="entry name" value="lambda repressor-like DNA-binding domains"/>
    <property type="match status" value="1"/>
</dbReference>
<proteinExistence type="predicted"/>
<dbReference type="InterPro" id="IPR015927">
    <property type="entry name" value="Peptidase_S24_S26A/B/C"/>
</dbReference>
<reference evidence="3 4" key="1">
    <citation type="submission" date="2020-08" db="EMBL/GenBank/DDBJ databases">
        <title>The Agave Microbiome: Exploring the role of microbial communities in plant adaptations to desert environments.</title>
        <authorList>
            <person name="Partida-Martinez L.P."/>
        </authorList>
    </citation>
    <scope>NUCLEOTIDE SEQUENCE [LARGE SCALE GENOMIC DNA]</scope>
    <source>
        <strain evidence="3 4">AT3.9</strain>
    </source>
</reference>
<dbReference type="PROSITE" id="PS50943">
    <property type="entry name" value="HTH_CROC1"/>
    <property type="match status" value="1"/>
</dbReference>
<organism evidence="3 4">
    <name type="scientific">Microvirga lupini</name>
    <dbReference type="NCBI Taxonomy" id="420324"/>
    <lineage>
        <taxon>Bacteria</taxon>
        <taxon>Pseudomonadati</taxon>
        <taxon>Pseudomonadota</taxon>
        <taxon>Alphaproteobacteria</taxon>
        <taxon>Hyphomicrobiales</taxon>
        <taxon>Methylobacteriaceae</taxon>
        <taxon>Microvirga</taxon>
    </lineage>
</organism>
<dbReference type="GO" id="GO:0003677">
    <property type="term" value="F:DNA binding"/>
    <property type="evidence" value="ECO:0007669"/>
    <property type="project" value="InterPro"/>
</dbReference>
<keyword evidence="4" id="KW-1185">Reference proteome</keyword>
<evidence type="ECO:0000256" key="1">
    <source>
        <dbReference type="SAM" id="MobiDB-lite"/>
    </source>
</evidence>
<gene>
    <name evidence="3" type="ORF">FHR70_003775</name>
</gene>
<dbReference type="SMART" id="SM00530">
    <property type="entry name" value="HTH_XRE"/>
    <property type="match status" value="1"/>
</dbReference>
<dbReference type="Pfam" id="PF00717">
    <property type="entry name" value="Peptidase_S24"/>
    <property type="match status" value="1"/>
</dbReference>
<dbReference type="RefSeq" id="WP_183452912.1">
    <property type="nucleotide sequence ID" value="NZ_JACHWB010000005.1"/>
</dbReference>
<dbReference type="EMBL" id="JACHWB010000005">
    <property type="protein sequence ID" value="MBB3020689.1"/>
    <property type="molecule type" value="Genomic_DNA"/>
</dbReference>
<dbReference type="InterPro" id="IPR010982">
    <property type="entry name" value="Lambda_DNA-bd_dom_sf"/>
</dbReference>
<evidence type="ECO:0000259" key="2">
    <source>
        <dbReference type="PROSITE" id="PS50943"/>
    </source>
</evidence>
<dbReference type="SUPFAM" id="SSF51306">
    <property type="entry name" value="LexA/Signal peptidase"/>
    <property type="match status" value="1"/>
</dbReference>
<accession>A0A7W4YYU9</accession>
<dbReference type="InterPro" id="IPR036286">
    <property type="entry name" value="LexA/Signal_pep-like_sf"/>
</dbReference>
<evidence type="ECO:0000313" key="3">
    <source>
        <dbReference type="EMBL" id="MBB3020689.1"/>
    </source>
</evidence>
<dbReference type="CDD" id="cd06529">
    <property type="entry name" value="S24_LexA-like"/>
    <property type="match status" value="1"/>
</dbReference>
<dbReference type="InterPro" id="IPR001387">
    <property type="entry name" value="Cro/C1-type_HTH"/>
</dbReference>
<dbReference type="Proteomes" id="UP000532010">
    <property type="component" value="Unassembled WGS sequence"/>
</dbReference>
<protein>
    <recommendedName>
        <fullName evidence="2">HTH cro/C1-type domain-containing protein</fullName>
    </recommendedName>
</protein>
<evidence type="ECO:0000313" key="4">
    <source>
        <dbReference type="Proteomes" id="UP000532010"/>
    </source>
</evidence>
<dbReference type="InterPro" id="IPR039418">
    <property type="entry name" value="LexA-like"/>
</dbReference>
<dbReference type="AlphaFoldDB" id="A0A7W4YYU9"/>
<feature type="region of interest" description="Disordered" evidence="1">
    <location>
        <begin position="50"/>
        <end position="69"/>
    </location>
</feature>
<dbReference type="CDD" id="cd00093">
    <property type="entry name" value="HTH_XRE"/>
    <property type="match status" value="1"/>
</dbReference>
<dbReference type="Gene3D" id="2.10.109.10">
    <property type="entry name" value="Umud Fragment, subunit A"/>
    <property type="match status" value="1"/>
</dbReference>
<feature type="domain" description="HTH cro/C1-type" evidence="2">
    <location>
        <begin position="117"/>
        <end position="172"/>
    </location>
</feature>
<comment type="caution">
    <text evidence="3">The sequence shown here is derived from an EMBL/GenBank/DDBJ whole genome shotgun (WGS) entry which is preliminary data.</text>
</comment>
<sequence>MSADLRARDLRGPFSVIRPMVREPLKGILEATRSDITTATEQPDTFAVIEEQHREPGLGDPPRLTERAEKSEKMICGKHETIMRDIAPISQGDISPSLFLVGEGIFPRMTDPVRDRIAERLKQTGKTPRAASLDSGMGATAIRDIFRRPENSLTLDTLKKLAVGLETSPEWLIFGAEGIGSFGGTSPTDRPTPLTQPSHAEMITEKMVPVPIVGDVEAGAFREAPEFDIDDMEYVGDYPDREFPHARRIGFRVRGDSMNDLKPRPILEGDKVIGLDFQDIEGQVVLRDGMIVVVEQTRDGGHTREWSVKQLEIYEDRYEFCPRSTNKRHKPIVIPNKVFRDPSEGDGRQVRILALVRRSINDLTY</sequence>